<feature type="region of interest" description="Disordered" evidence="2">
    <location>
        <begin position="699"/>
        <end position="719"/>
    </location>
</feature>
<dbReference type="InterPro" id="IPR012337">
    <property type="entry name" value="RNaseH-like_sf"/>
</dbReference>
<feature type="region of interest" description="Disordered" evidence="2">
    <location>
        <begin position="636"/>
        <end position="668"/>
    </location>
</feature>
<keyword evidence="1" id="KW-0175">Coiled coil</keyword>
<gene>
    <name evidence="4" type="primary">WBGene00272497</name>
</gene>
<evidence type="ECO:0000313" key="5">
    <source>
        <dbReference type="Proteomes" id="UP000005239"/>
    </source>
</evidence>
<dbReference type="SUPFAM" id="SSF53098">
    <property type="entry name" value="Ribonuclease H-like"/>
    <property type="match status" value="1"/>
</dbReference>
<dbReference type="EnsemblMetazoa" id="PPA34128.1">
    <property type="protein sequence ID" value="PPA34128.1"/>
    <property type="gene ID" value="WBGene00272497"/>
</dbReference>
<dbReference type="PANTHER" id="PTHR37984:SF15">
    <property type="entry name" value="INTEGRASE CATALYTIC DOMAIN-CONTAINING PROTEIN"/>
    <property type="match status" value="1"/>
</dbReference>
<feature type="compositionally biased region" description="Gly residues" evidence="2">
    <location>
        <begin position="701"/>
        <end position="719"/>
    </location>
</feature>
<protein>
    <submittedName>
        <fullName evidence="4">Integrase catalytic domain-containing protein</fullName>
    </submittedName>
</protein>
<name>A0A2A6C3E4_PRIPA</name>
<dbReference type="AlphaFoldDB" id="A0A2A6C3E4"/>
<organism evidence="4 5">
    <name type="scientific">Pristionchus pacificus</name>
    <name type="common">Parasitic nematode worm</name>
    <dbReference type="NCBI Taxonomy" id="54126"/>
    <lineage>
        <taxon>Eukaryota</taxon>
        <taxon>Metazoa</taxon>
        <taxon>Ecdysozoa</taxon>
        <taxon>Nematoda</taxon>
        <taxon>Chromadorea</taxon>
        <taxon>Rhabditida</taxon>
        <taxon>Rhabditina</taxon>
        <taxon>Diplogasteromorpha</taxon>
        <taxon>Diplogasteroidea</taxon>
        <taxon>Neodiplogasteridae</taxon>
        <taxon>Pristionchus</taxon>
    </lineage>
</organism>
<dbReference type="GO" id="GO:0003676">
    <property type="term" value="F:nucleic acid binding"/>
    <property type="evidence" value="ECO:0007669"/>
    <property type="project" value="InterPro"/>
</dbReference>
<dbReference type="InterPro" id="IPR001584">
    <property type="entry name" value="Integrase_cat-core"/>
</dbReference>
<reference evidence="5" key="1">
    <citation type="journal article" date="2008" name="Nat. Genet.">
        <title>The Pristionchus pacificus genome provides a unique perspective on nematode lifestyle and parasitism.</title>
        <authorList>
            <person name="Dieterich C."/>
            <person name="Clifton S.W."/>
            <person name="Schuster L.N."/>
            <person name="Chinwalla A."/>
            <person name="Delehaunty K."/>
            <person name="Dinkelacker I."/>
            <person name="Fulton L."/>
            <person name="Fulton R."/>
            <person name="Godfrey J."/>
            <person name="Minx P."/>
            <person name="Mitreva M."/>
            <person name="Roeseler W."/>
            <person name="Tian H."/>
            <person name="Witte H."/>
            <person name="Yang S.P."/>
            <person name="Wilson R.K."/>
            <person name="Sommer R.J."/>
        </authorList>
    </citation>
    <scope>NUCLEOTIDE SEQUENCE [LARGE SCALE GENOMIC DNA]</scope>
    <source>
        <strain evidence="5">PS312</strain>
    </source>
</reference>
<proteinExistence type="predicted"/>
<keyword evidence="5" id="KW-1185">Reference proteome</keyword>
<feature type="coiled-coil region" evidence="1">
    <location>
        <begin position="490"/>
        <end position="517"/>
    </location>
</feature>
<dbReference type="GO" id="GO:0015074">
    <property type="term" value="P:DNA integration"/>
    <property type="evidence" value="ECO:0007669"/>
    <property type="project" value="InterPro"/>
</dbReference>
<dbReference type="Gene3D" id="3.30.420.10">
    <property type="entry name" value="Ribonuclease H-like superfamily/Ribonuclease H"/>
    <property type="match status" value="1"/>
</dbReference>
<evidence type="ECO:0000259" key="3">
    <source>
        <dbReference type="PROSITE" id="PS50994"/>
    </source>
</evidence>
<dbReference type="InterPro" id="IPR050951">
    <property type="entry name" value="Retrovirus_Pol_polyprotein"/>
</dbReference>
<dbReference type="Pfam" id="PF00665">
    <property type="entry name" value="rve"/>
    <property type="match status" value="1"/>
</dbReference>
<dbReference type="PROSITE" id="PS50994">
    <property type="entry name" value="INTEGRASE"/>
    <property type="match status" value="1"/>
</dbReference>
<dbReference type="InterPro" id="IPR036397">
    <property type="entry name" value="RNaseH_sf"/>
</dbReference>
<sequence length="778" mass="88442">MRKEVYWGSILRDIPIWVQKCKKCALINAQKVYKPPLQPRVVQRSMEVVGVDLIVMDRGIHGGGYILTVIDLFTKYVGAYVIKDKKADSVARIFVNRWVLEGGRVPESLLSDNGTEFVNQIMEEIEKIWRVERKKTLPYHSRGNGVTERVNRSILEGLRKVMSDVNDWEDALPFVVYAYNCSPHTATGETPHFLLYGRDEKLPMDRIPEGSGKEGVNYKEVDMHDYKNKLVLLMERTKKEVQVRLEEERKKMCDRYDRKYVNNKGKEPVKGDRVYIKKENENNKLATQWDGPWRVEERSKTTAVVVDIRGIHDKQKTVQLDKLRVVNCDEGTERVEEVSVKDCWRVGMIEWNGKERKEDNESSFRALIKRDELWHPDGFCTDCGEVEARMIIPSLSDTVGVVKVKSLKEAAVLWDIDKEKQAWGSMELVKRRKEKKEPSLNGMEAAYEGGCLHRILAKTDTPVEKCIASKVIICGSDSEVSRLKGDYADYEEKKVKNEEMGSKIEELREELEGKRVIIFLSNSKSNEAVKRIVETCQEIVHSNEDTQISIVPDILSARPKEVELALHERMQTFLLELEVEEIKERKGREVRLGHLLNWNVKNIAVGVLPMTRRFDRQELEYAIECILNGKEWRMGRKEREGEQESTKRKIEEDGNGEEKKLRRDDKGRRDGQCYNCQGFGHVRAECWLRPAPAESGVVNRGRGGMISRGRGGMISGGRGGMISGGRGGMISGGRGGMISGGRGGINGAYRGIRGMNGVRGGGNGWNVRGAGHGWRGGM</sequence>
<accession>A0A8R1UMU3</accession>
<evidence type="ECO:0000256" key="2">
    <source>
        <dbReference type="SAM" id="MobiDB-lite"/>
    </source>
</evidence>
<accession>A0A2A6C3E4</accession>
<reference evidence="4" key="2">
    <citation type="submission" date="2022-06" db="UniProtKB">
        <authorList>
            <consortium name="EnsemblMetazoa"/>
        </authorList>
    </citation>
    <scope>IDENTIFICATION</scope>
    <source>
        <strain evidence="4">PS312</strain>
    </source>
</reference>
<dbReference type="OrthoDB" id="5839379at2759"/>
<dbReference type="PANTHER" id="PTHR37984">
    <property type="entry name" value="PROTEIN CBG26694"/>
    <property type="match status" value="1"/>
</dbReference>
<dbReference type="Proteomes" id="UP000005239">
    <property type="component" value="Unassembled WGS sequence"/>
</dbReference>
<evidence type="ECO:0000256" key="1">
    <source>
        <dbReference type="SAM" id="Coils"/>
    </source>
</evidence>
<evidence type="ECO:0000313" key="4">
    <source>
        <dbReference type="EnsemblMetazoa" id="PPA34128.1"/>
    </source>
</evidence>
<feature type="domain" description="Integrase catalytic" evidence="3">
    <location>
        <begin position="35"/>
        <end position="199"/>
    </location>
</feature>